<evidence type="ECO:0000259" key="3">
    <source>
        <dbReference type="PROSITE" id="PS51194"/>
    </source>
</evidence>
<sequence>MAAPRAIINSQAREFYLPAHEGLAALIPETRDVVIHGDNLMAFPHTTDVTRLARNFGFIVPAPIINQYPWPVSPAPFQTQKTTAALLTMNARAYVLSEMGTGKTRAALFACDHMIQNNEIKRVLVAAPLSTLSQVWDREIFQYFNHLSVGVIYGTRERREEQLTKEHHFYVINHDGVGVVLNELMLMKFDVVIVDEIGCFRNARTDRWRNMFAIVKDAPYAWGMTGSPTPNTPVDAWGIAKMLTPSRATQYKKSFQRKTMTQITQFRWIAKPDANDHVYAMLQPAVRYKRDDCLELPDVSYVTTKIEQSKSLQKVYDQLFKKLKVGFKEGWVTAANEGVVFMKLMQIACGWVYTTEKGVVSLDNRKRVQEVVDLYDASAGKVIVFACFKHAAQELHKRMLKKKIDCVLVTGDTPKPVRDEIFGVFQTSPEKSMIVAHPQCMSHGLTLTAANTIIWFTPTTSLETYEQACARIQRPGQKRKSLIIHLTGSAIETKIYSRLRQKASVQGALLDMFDDN</sequence>
<dbReference type="SUPFAM" id="SSF52540">
    <property type="entry name" value="P-loop containing nucleoside triphosphate hydrolases"/>
    <property type="match status" value="1"/>
</dbReference>
<dbReference type="InterPro" id="IPR038718">
    <property type="entry name" value="SNF2-like_sf"/>
</dbReference>
<dbReference type="GO" id="GO:0031297">
    <property type="term" value="P:replication fork processing"/>
    <property type="evidence" value="ECO:0007669"/>
    <property type="project" value="TreeGrafter"/>
</dbReference>
<organism evidence="4">
    <name type="scientific">marine sediment metagenome</name>
    <dbReference type="NCBI Taxonomy" id="412755"/>
    <lineage>
        <taxon>unclassified sequences</taxon>
        <taxon>metagenomes</taxon>
        <taxon>ecological metagenomes</taxon>
    </lineage>
</organism>
<dbReference type="SMART" id="SM00490">
    <property type="entry name" value="HELICc"/>
    <property type="match status" value="1"/>
</dbReference>
<dbReference type="CDD" id="cd18793">
    <property type="entry name" value="SF2_C_SNF"/>
    <property type="match status" value="1"/>
</dbReference>
<gene>
    <name evidence="4" type="ORF">LCGC14_1215900</name>
</gene>
<dbReference type="Pfam" id="PF00271">
    <property type="entry name" value="Helicase_C"/>
    <property type="match status" value="1"/>
</dbReference>
<dbReference type="PROSITE" id="PS51192">
    <property type="entry name" value="HELICASE_ATP_BIND_1"/>
    <property type="match status" value="1"/>
</dbReference>
<feature type="domain" description="Helicase ATP-binding" evidence="2">
    <location>
        <begin position="84"/>
        <end position="246"/>
    </location>
</feature>
<dbReference type="InterPro" id="IPR049730">
    <property type="entry name" value="SNF2/RAD54-like_C"/>
</dbReference>
<dbReference type="InterPro" id="IPR001650">
    <property type="entry name" value="Helicase_C-like"/>
</dbReference>
<evidence type="ECO:0008006" key="5">
    <source>
        <dbReference type="Google" id="ProtNLM"/>
    </source>
</evidence>
<accession>A0A0F9M028</accession>
<dbReference type="AlphaFoldDB" id="A0A0F9M028"/>
<feature type="domain" description="Helicase C-terminal" evidence="3">
    <location>
        <begin position="370"/>
        <end position="516"/>
    </location>
</feature>
<dbReference type="PANTHER" id="PTHR45766">
    <property type="entry name" value="DNA ANNEALING HELICASE AND ENDONUCLEASE ZRANB3 FAMILY MEMBER"/>
    <property type="match status" value="1"/>
</dbReference>
<keyword evidence="1" id="KW-0378">Hydrolase</keyword>
<dbReference type="PANTHER" id="PTHR45766:SF6">
    <property type="entry name" value="SWI_SNF-RELATED MATRIX-ASSOCIATED ACTIN-DEPENDENT REGULATOR OF CHROMATIN SUBFAMILY A-LIKE PROTEIN 1"/>
    <property type="match status" value="1"/>
</dbReference>
<dbReference type="GO" id="GO:0006281">
    <property type="term" value="P:DNA repair"/>
    <property type="evidence" value="ECO:0007669"/>
    <property type="project" value="TreeGrafter"/>
</dbReference>
<reference evidence="4" key="1">
    <citation type="journal article" date="2015" name="Nature">
        <title>Complex archaea that bridge the gap between prokaryotes and eukaryotes.</title>
        <authorList>
            <person name="Spang A."/>
            <person name="Saw J.H."/>
            <person name="Jorgensen S.L."/>
            <person name="Zaremba-Niedzwiedzka K."/>
            <person name="Martijn J."/>
            <person name="Lind A.E."/>
            <person name="van Eijk R."/>
            <person name="Schleper C."/>
            <person name="Guy L."/>
            <person name="Ettema T.J."/>
        </authorList>
    </citation>
    <scope>NUCLEOTIDE SEQUENCE</scope>
</reference>
<dbReference type="Pfam" id="PF00176">
    <property type="entry name" value="SNF2-rel_dom"/>
    <property type="match status" value="1"/>
</dbReference>
<dbReference type="GO" id="GO:0016787">
    <property type="term" value="F:hydrolase activity"/>
    <property type="evidence" value="ECO:0007669"/>
    <property type="project" value="UniProtKB-KW"/>
</dbReference>
<dbReference type="Gene3D" id="3.40.50.300">
    <property type="entry name" value="P-loop containing nucleotide triphosphate hydrolases"/>
    <property type="match status" value="1"/>
</dbReference>
<dbReference type="PROSITE" id="PS51194">
    <property type="entry name" value="HELICASE_CTER"/>
    <property type="match status" value="1"/>
</dbReference>
<comment type="caution">
    <text evidence="4">The sequence shown here is derived from an EMBL/GenBank/DDBJ whole genome shotgun (WGS) entry which is preliminary data.</text>
</comment>
<dbReference type="InterPro" id="IPR000330">
    <property type="entry name" value="SNF2_N"/>
</dbReference>
<dbReference type="SMART" id="SM00487">
    <property type="entry name" value="DEXDc"/>
    <property type="match status" value="1"/>
</dbReference>
<dbReference type="Gene3D" id="3.40.50.10810">
    <property type="entry name" value="Tandem AAA-ATPase domain"/>
    <property type="match status" value="1"/>
</dbReference>
<dbReference type="InterPro" id="IPR014001">
    <property type="entry name" value="Helicase_ATP-bd"/>
</dbReference>
<dbReference type="InterPro" id="IPR027417">
    <property type="entry name" value="P-loop_NTPase"/>
</dbReference>
<dbReference type="EMBL" id="LAZR01006358">
    <property type="protein sequence ID" value="KKM92691.1"/>
    <property type="molecule type" value="Genomic_DNA"/>
</dbReference>
<dbReference type="GO" id="GO:0005524">
    <property type="term" value="F:ATP binding"/>
    <property type="evidence" value="ECO:0007669"/>
    <property type="project" value="InterPro"/>
</dbReference>
<evidence type="ECO:0000313" key="4">
    <source>
        <dbReference type="EMBL" id="KKM92691.1"/>
    </source>
</evidence>
<protein>
    <recommendedName>
        <fullName evidence="5">Helicase ATP-binding domain-containing protein</fullName>
    </recommendedName>
</protein>
<proteinExistence type="predicted"/>
<evidence type="ECO:0000259" key="2">
    <source>
        <dbReference type="PROSITE" id="PS51192"/>
    </source>
</evidence>
<evidence type="ECO:0000256" key="1">
    <source>
        <dbReference type="ARBA" id="ARBA00022801"/>
    </source>
</evidence>
<name>A0A0F9M028_9ZZZZ</name>